<keyword evidence="3" id="KW-1185">Reference proteome</keyword>
<organism evidence="2 3">
    <name type="scientific">Marchantia polymorpha subsp. ruderalis</name>
    <dbReference type="NCBI Taxonomy" id="1480154"/>
    <lineage>
        <taxon>Eukaryota</taxon>
        <taxon>Viridiplantae</taxon>
        <taxon>Streptophyta</taxon>
        <taxon>Embryophyta</taxon>
        <taxon>Marchantiophyta</taxon>
        <taxon>Marchantiopsida</taxon>
        <taxon>Marchantiidae</taxon>
        <taxon>Marchantiales</taxon>
        <taxon>Marchantiaceae</taxon>
        <taxon>Marchantia</taxon>
    </lineage>
</organism>
<evidence type="ECO:0008006" key="4">
    <source>
        <dbReference type="Google" id="ProtNLM"/>
    </source>
</evidence>
<accession>A0A176VEB0</accession>
<dbReference type="EMBL" id="LVLJ01003973">
    <property type="protein sequence ID" value="OAE18917.1"/>
    <property type="molecule type" value="Genomic_DNA"/>
</dbReference>
<proteinExistence type="predicted"/>
<gene>
    <name evidence="2" type="ORF">AXG93_1976s1230</name>
</gene>
<sequence>MELSFLSLISYQPKSSRSRGQQRRFPGTAPSSVSGTTYSIENKALNTPGGQRLQEELGNRALLYALENARAFIVEAFSLDKSRRVDHITVFVEDVDGVAFTRGSDIHLSARYIAQFSPRNWYVWKREITGIMYHEMTHVFQNTDRDNLHDVYLRGVVEGIADFIRLRAGYESWKRQRGGKWYDGYTTTAFFFDWIDKTQIRSFVNRLNHKMGQTSSWTNDFFLQITKRDVETLWQEYQRSLPKAELYATS</sequence>
<dbReference type="PANTHER" id="PTHR33321">
    <property type="match status" value="1"/>
</dbReference>
<dbReference type="Proteomes" id="UP000077202">
    <property type="component" value="Unassembled WGS sequence"/>
</dbReference>
<feature type="compositionally biased region" description="Polar residues" evidence="1">
    <location>
        <begin position="29"/>
        <end position="39"/>
    </location>
</feature>
<dbReference type="PANTHER" id="PTHR33321:SF12">
    <property type="entry name" value="PLANT BASIC SECRETORY PROTEIN (BSP) FAMILY PROTEIN"/>
    <property type="match status" value="1"/>
</dbReference>
<evidence type="ECO:0000256" key="1">
    <source>
        <dbReference type="SAM" id="MobiDB-lite"/>
    </source>
</evidence>
<reference evidence="2" key="1">
    <citation type="submission" date="2016-03" db="EMBL/GenBank/DDBJ databases">
        <title>Mechanisms controlling the formation of the plant cell surface in tip-growing cells are functionally conserved among land plants.</title>
        <authorList>
            <person name="Honkanen S."/>
            <person name="Jones V.A."/>
            <person name="Morieri G."/>
            <person name="Champion C."/>
            <person name="Hetherington A.J."/>
            <person name="Kelly S."/>
            <person name="Saint-Marcoux D."/>
            <person name="Proust H."/>
            <person name="Prescott H."/>
            <person name="Dolan L."/>
        </authorList>
    </citation>
    <scope>NUCLEOTIDE SEQUENCE [LARGE SCALE GENOMIC DNA]</scope>
    <source>
        <tissue evidence="2">Whole gametophyte</tissue>
    </source>
</reference>
<protein>
    <recommendedName>
        <fullName evidence="4">Secretory protein</fullName>
    </recommendedName>
</protein>
<comment type="caution">
    <text evidence="2">The sequence shown here is derived from an EMBL/GenBank/DDBJ whole genome shotgun (WGS) entry which is preliminary data.</text>
</comment>
<evidence type="ECO:0000313" key="3">
    <source>
        <dbReference type="Proteomes" id="UP000077202"/>
    </source>
</evidence>
<dbReference type="Pfam" id="PF04450">
    <property type="entry name" value="BSP"/>
    <property type="match status" value="1"/>
</dbReference>
<dbReference type="InterPro" id="IPR007541">
    <property type="entry name" value="Uncharacterised_BSP"/>
</dbReference>
<feature type="region of interest" description="Disordered" evidence="1">
    <location>
        <begin position="14"/>
        <end position="39"/>
    </location>
</feature>
<name>A0A176VEB0_MARPO</name>
<dbReference type="AlphaFoldDB" id="A0A176VEB0"/>
<evidence type="ECO:0000313" key="2">
    <source>
        <dbReference type="EMBL" id="OAE18917.1"/>
    </source>
</evidence>